<evidence type="ECO:0000259" key="4">
    <source>
        <dbReference type="PROSITE" id="PS51194"/>
    </source>
</evidence>
<dbReference type="InterPro" id="IPR014001">
    <property type="entry name" value="Helicase_ATP-bd"/>
</dbReference>
<evidence type="ECO:0000259" key="2">
    <source>
        <dbReference type="PROSITE" id="PS50035"/>
    </source>
</evidence>
<feature type="domain" description="Helicase ATP-binding" evidence="3">
    <location>
        <begin position="262"/>
        <end position="414"/>
    </location>
</feature>
<dbReference type="GO" id="GO:0003677">
    <property type="term" value="F:DNA binding"/>
    <property type="evidence" value="ECO:0007669"/>
    <property type="project" value="InterPro"/>
</dbReference>
<dbReference type="InterPro" id="IPR027417">
    <property type="entry name" value="P-loop_NTPase"/>
</dbReference>
<dbReference type="PROSITE" id="PS50035">
    <property type="entry name" value="PLD"/>
    <property type="match status" value="1"/>
</dbReference>
<sequence>MGAVRRTRPARLGSCRRSRSQAGNERLSGVSATSNQLTLDNNFGFLDSHVKSDQVFHPTLVSNADGNTMLRTIREELKRSRRFVFSVAFITPSAIAMLKQALLDFRGSGTIITSTYLGFNSPAAFLELLNLEDIDVYVHPDSDVGFHAKGYIFEQEASTTAIVGSSNLTERALLRNHEWNLRFSALPDGDIVQQLNRAAQAHIDASVALTGEWIDEYALTWSAQLRQDSRGPSSTEPMVDMPPTGVILPNVMQVEALAEIAALRDTGENRAVVISATGTGKTILSALDVRAYAPKRMLFVVHREQILDRAIAEFKRVLNAPDSDFAKFVGAKKEVDRRYVFASIQSLSRPGNLAEIEANAFDYVLIDEVHRAGAASYRRVIDYLKPAFLLGMTATPERTDDFNVFELFGYNVPYEIRLQKALEADMLAPFHYYGVTDFVRDNGEVIDQLADLGRLIASERVDHLVSTIEKYGHAGVPVRGLIFCSRNGEAAELAGLLNLREVHGKRLRTRALSGEDSVEERELAVQMLERGDLDYLATVDIFNEGIDIPSVNQVVMLRQTLSSIVFTQQLGRGLRKAAGKDHLVVIDFIGNYDNNYLIPIALFGDSTLNKDSIRKKIIDAQEAGAIAGLSSVNFDAISRERIFASLATTKLDSMTNLKKAFLELKNRLGRAPLLVDFARFDLVDPTVIATKQKNYWRFLEKVGARNVPAGTYEDAVLTFLSAELLNGKRPHELILLSTLLSSADGVPAQHFKATLAENALADDSATLASVLRVLNLKFFKVAEAAKYGAAAIVTLGNGVYELGEEFAEAWDAKPLFRQAVRDVVDTGLYLARHRYNWTGQLEVGQRYSRKDVCRLLNWTSNEQSTIYGYKVDFSSNSCPIFVTYHKGSEVSESTQYEDEFLNPSALTWFTRSSRTLASGEVKAIVENQLPLHVFAKKDDAEGTDFYYLGRAKSQDARQTKMANGKKLEVVSMTLGLESPIESSLYEYFATGASGV</sequence>
<dbReference type="InterPro" id="IPR050742">
    <property type="entry name" value="Helicase_Restrict-Modif_Enz"/>
</dbReference>
<dbReference type="CDD" id="cd09204">
    <property type="entry name" value="PLDc_N_DEXD_b2"/>
    <property type="match status" value="1"/>
</dbReference>
<dbReference type="CDD" id="cd18032">
    <property type="entry name" value="DEXHc_RE_I_III_res"/>
    <property type="match status" value="1"/>
</dbReference>
<dbReference type="GO" id="GO:0005524">
    <property type="term" value="F:ATP binding"/>
    <property type="evidence" value="ECO:0007669"/>
    <property type="project" value="InterPro"/>
</dbReference>
<dbReference type="InterPro" id="IPR001650">
    <property type="entry name" value="Helicase_C-like"/>
</dbReference>
<dbReference type="InterPro" id="IPR025202">
    <property type="entry name" value="PLD-like_dom"/>
</dbReference>
<proteinExistence type="predicted"/>
<dbReference type="Pfam" id="PF13091">
    <property type="entry name" value="PLDc_2"/>
    <property type="match status" value="1"/>
</dbReference>
<dbReference type="AlphaFoldDB" id="A0A4Y8KPF8"/>
<dbReference type="Pfam" id="PF04851">
    <property type="entry name" value="ResIII"/>
    <property type="match status" value="1"/>
</dbReference>
<keyword evidence="6" id="KW-1185">Reference proteome</keyword>
<reference evidence="5 6" key="1">
    <citation type="submission" date="2019-03" db="EMBL/GenBank/DDBJ databases">
        <title>Genomics of glacier-inhabiting Cryobacterium strains.</title>
        <authorList>
            <person name="Liu Q."/>
            <person name="Xin Y.-H."/>
        </authorList>
    </citation>
    <scope>NUCLEOTIDE SEQUENCE [LARGE SCALE GENOMIC DNA]</scope>
    <source>
        <strain evidence="5 6">CGMCC 1.4292</strain>
    </source>
</reference>
<comment type="caution">
    <text evidence="5">The sequence shown here is derived from an EMBL/GenBank/DDBJ whole genome shotgun (WGS) entry which is preliminary data.</text>
</comment>
<dbReference type="SUPFAM" id="SSF52540">
    <property type="entry name" value="P-loop containing nucleoside triphosphate hydrolases"/>
    <property type="match status" value="1"/>
</dbReference>
<dbReference type="InterPro" id="IPR006935">
    <property type="entry name" value="Helicase/UvrB_N"/>
</dbReference>
<dbReference type="Gene3D" id="3.40.50.300">
    <property type="entry name" value="P-loop containing nucleotide triphosphate hydrolases"/>
    <property type="match status" value="2"/>
</dbReference>
<dbReference type="SMART" id="SM00490">
    <property type="entry name" value="HELICc"/>
    <property type="match status" value="1"/>
</dbReference>
<accession>A0A4Y8KPF8</accession>
<evidence type="ECO:0000256" key="1">
    <source>
        <dbReference type="SAM" id="MobiDB-lite"/>
    </source>
</evidence>
<dbReference type="EMBL" id="SOHQ01000028">
    <property type="protein sequence ID" value="TFD78612.1"/>
    <property type="molecule type" value="Genomic_DNA"/>
</dbReference>
<dbReference type="GO" id="GO:0005829">
    <property type="term" value="C:cytosol"/>
    <property type="evidence" value="ECO:0007669"/>
    <property type="project" value="TreeGrafter"/>
</dbReference>
<dbReference type="PANTHER" id="PTHR47396">
    <property type="entry name" value="TYPE I RESTRICTION ENZYME ECOKI R PROTEIN"/>
    <property type="match status" value="1"/>
</dbReference>
<feature type="region of interest" description="Disordered" evidence="1">
    <location>
        <begin position="1"/>
        <end position="31"/>
    </location>
</feature>
<dbReference type="PANTHER" id="PTHR47396:SF1">
    <property type="entry name" value="ATP-DEPENDENT HELICASE IRC3-RELATED"/>
    <property type="match status" value="1"/>
</dbReference>
<dbReference type="Pfam" id="PF11907">
    <property type="entry name" value="DUF3427"/>
    <property type="match status" value="1"/>
</dbReference>
<organism evidence="5 6">
    <name type="scientific">Cryobacterium psychrophilum</name>
    <dbReference type="NCBI Taxonomy" id="41988"/>
    <lineage>
        <taxon>Bacteria</taxon>
        <taxon>Bacillati</taxon>
        <taxon>Actinomycetota</taxon>
        <taxon>Actinomycetes</taxon>
        <taxon>Micrococcales</taxon>
        <taxon>Microbacteriaceae</taxon>
        <taxon>Cryobacterium</taxon>
    </lineage>
</organism>
<dbReference type="SMART" id="SM00487">
    <property type="entry name" value="DEXDc"/>
    <property type="match status" value="1"/>
</dbReference>
<dbReference type="PROSITE" id="PS51194">
    <property type="entry name" value="HELICASE_CTER"/>
    <property type="match status" value="1"/>
</dbReference>
<feature type="domain" description="PLD phosphodiesterase" evidence="2">
    <location>
        <begin position="142"/>
        <end position="172"/>
    </location>
</feature>
<evidence type="ECO:0000313" key="6">
    <source>
        <dbReference type="Proteomes" id="UP000298218"/>
    </source>
</evidence>
<dbReference type="InterPro" id="IPR001736">
    <property type="entry name" value="PLipase_D/transphosphatidylase"/>
</dbReference>
<evidence type="ECO:0000259" key="3">
    <source>
        <dbReference type="PROSITE" id="PS51192"/>
    </source>
</evidence>
<dbReference type="GO" id="GO:0006793">
    <property type="term" value="P:phosphorus metabolic process"/>
    <property type="evidence" value="ECO:0007669"/>
    <property type="project" value="UniProtKB-ARBA"/>
</dbReference>
<dbReference type="GO" id="GO:0016787">
    <property type="term" value="F:hydrolase activity"/>
    <property type="evidence" value="ECO:0007669"/>
    <property type="project" value="InterPro"/>
</dbReference>
<evidence type="ECO:0000313" key="5">
    <source>
        <dbReference type="EMBL" id="TFD78612.1"/>
    </source>
</evidence>
<feature type="compositionally biased region" description="Basic residues" evidence="1">
    <location>
        <begin position="1"/>
        <end position="19"/>
    </location>
</feature>
<dbReference type="Pfam" id="PF26350">
    <property type="entry name" value="DUF8090"/>
    <property type="match status" value="1"/>
</dbReference>
<dbReference type="Gene3D" id="3.30.870.10">
    <property type="entry name" value="Endonuclease Chain A"/>
    <property type="match status" value="1"/>
</dbReference>
<dbReference type="SUPFAM" id="SSF56024">
    <property type="entry name" value="Phospholipase D/nuclease"/>
    <property type="match status" value="1"/>
</dbReference>
<dbReference type="PROSITE" id="PS51192">
    <property type="entry name" value="HELICASE_ATP_BIND_1"/>
    <property type="match status" value="1"/>
</dbReference>
<dbReference type="Pfam" id="PF00271">
    <property type="entry name" value="Helicase_C"/>
    <property type="match status" value="1"/>
</dbReference>
<gene>
    <name evidence="5" type="ORF">E3T53_10580</name>
</gene>
<dbReference type="CDD" id="cd18799">
    <property type="entry name" value="SF2_C_EcoAI-like"/>
    <property type="match status" value="1"/>
</dbReference>
<name>A0A4Y8KPF8_9MICO</name>
<feature type="domain" description="Helicase C-terminal" evidence="4">
    <location>
        <begin position="460"/>
        <end position="621"/>
    </location>
</feature>
<dbReference type="Proteomes" id="UP000298218">
    <property type="component" value="Unassembled WGS sequence"/>
</dbReference>
<protein>
    <submittedName>
        <fullName evidence="5">DUF3427 domain-containing protein</fullName>
    </submittedName>
</protein>
<dbReference type="InterPro" id="IPR058403">
    <property type="entry name" value="DUF8090"/>
</dbReference>
<dbReference type="OrthoDB" id="9776021at2"/>
<dbReference type="InterPro" id="IPR021835">
    <property type="entry name" value="DUF3427"/>
</dbReference>